<dbReference type="GO" id="GO:0035556">
    <property type="term" value="P:intracellular signal transduction"/>
    <property type="evidence" value="ECO:0007669"/>
    <property type="project" value="InterPro"/>
</dbReference>
<evidence type="ECO:0000259" key="3">
    <source>
        <dbReference type="PROSITE" id="PS50125"/>
    </source>
</evidence>
<dbReference type="EMBL" id="AAPJ01000007">
    <property type="protein sequence ID" value="EAS48831.1"/>
    <property type="molecule type" value="Genomic_DNA"/>
</dbReference>
<dbReference type="GO" id="GO:0005737">
    <property type="term" value="C:cytoplasm"/>
    <property type="evidence" value="ECO:0007669"/>
    <property type="project" value="TreeGrafter"/>
</dbReference>
<evidence type="ECO:0000256" key="2">
    <source>
        <dbReference type="ARBA" id="ARBA00022840"/>
    </source>
</evidence>
<reference evidence="4 5" key="1">
    <citation type="journal article" date="2008" name="Appl. Environ. Microbiol.">
        <title>Genomic insights into Mn(II) oxidation by the marine alphaproteobacterium Aurantimonas sp. strain SI85-9A1.</title>
        <authorList>
            <person name="Dick G.J."/>
            <person name="Podell S."/>
            <person name="Johnson H.A."/>
            <person name="Rivera-Espinoza Y."/>
            <person name="Bernier-Latmani R."/>
            <person name="McCarthy J.K."/>
            <person name="Torpey J.W."/>
            <person name="Clement B.G."/>
            <person name="Gaasterland T."/>
            <person name="Tebo B.M."/>
        </authorList>
    </citation>
    <scope>NUCLEOTIDE SEQUENCE [LARGE SCALE GENOMIC DNA]</scope>
    <source>
        <strain evidence="4 5">SI85-9A1</strain>
    </source>
</reference>
<evidence type="ECO:0000313" key="4">
    <source>
        <dbReference type="EMBL" id="EAS48831.1"/>
    </source>
</evidence>
<dbReference type="CDD" id="cd07302">
    <property type="entry name" value="CHD"/>
    <property type="match status" value="1"/>
</dbReference>
<dbReference type="Proteomes" id="UP000000321">
    <property type="component" value="Unassembled WGS sequence"/>
</dbReference>
<evidence type="ECO:0000256" key="1">
    <source>
        <dbReference type="ARBA" id="ARBA00022741"/>
    </source>
</evidence>
<sequence>MQAGERRLATVLFADMVGYTAVIEQLGEERSLAFTRMVYDRLTEAVQKYGGAVRAFGGDSVMAIFGVPDAQEDAALSACRAALWIQTAFAQAAESFEAAFSVRPQMRVGVSSGIVVMASVEGETGPLTVVGNCVNLASRVQKLAPSGGCLICDATRRLVEWLAEVSYEGEHPIKGISTPQILWHLNAVREDATRFTASVSRGLGLHVGRDAEVTSLLEALEASREELQVVDIVGDAGLGKTRLSFEFLQRVRDWNLLVLTGQCSAIGQRTPFLPFIEIMRSAFAIATKDSLDEISRKLEMGLRASGLHSTENLALLFNLLELDVPLGALDGMDGVLIGLRTRDLLPALLAERCRDTHVVILLEDIHWIDGASAELLLGLVEGGSQPNLMIIQTRRPLYDPQWCNRHSVTTLRLEPLAINDIGDKARAQLGVAELPDALVRQLGERAGGNPLFVEELLNSLLHRGALRVAGDRVEYDDEIGHTALPESLHGLLAARMDRLEPEDRALLQAAAAIGRRFDPGLLASVVGLVDSGAALHRLHSQGIIDREPGSSSHAFRHVLMRDTVYHSLLSDRRTALHLAVARALENRHAGRLSEIAQTLAYHYAHTDCTDLAFTYTARAAASSLSVFSLGEANGYLASAIAIYRRDPACAQPEQLAAFLADYALSSNISLQVTTMLELATEVRPILEGFGDSREHAYFLHHYIFCLIWCGRYRTALDVQNELSAMTDRLDDKRALAYALVSEMALSCYCGQLSSEAFEAQRQRAEVLLADIDDAYLHNIFRAHLGWNSVTRGRMAQARDVASDMIAVGHRTNDPRALGYGTAMQALIAMMSNDYGAALDRAEQALEVSKAPFEKAIASAARHASRLVLGVPGASAEAAAFVAYCRQQDWGLFLTGPDTMQGIALVMDGRISAGLRHIEGCIVQREKEGYRVAADWNRLTLCEAYLAILSGSGHASPGVLARNFFSLSGIFLFGPRHILALVDHARSNPQFDADGQHIGHAEMVLGMVNRARGRKRLAIQHLTAAQRIVASSGASPMLLRIETALAELGAR</sequence>
<dbReference type="InterPro" id="IPR029787">
    <property type="entry name" value="Nucleotide_cyclase"/>
</dbReference>
<keyword evidence="2" id="KW-0067">ATP-binding</keyword>
<feature type="domain" description="Guanylate cyclase" evidence="3">
    <location>
        <begin position="10"/>
        <end position="141"/>
    </location>
</feature>
<dbReference type="Pfam" id="PF13191">
    <property type="entry name" value="AAA_16"/>
    <property type="match status" value="1"/>
</dbReference>
<dbReference type="BioCyc" id="AURANTIMONAS:SI859A1_03469-MONOMER"/>
<evidence type="ECO:0000313" key="5">
    <source>
        <dbReference type="Proteomes" id="UP000000321"/>
    </source>
</evidence>
<dbReference type="SUPFAM" id="SSF55073">
    <property type="entry name" value="Nucleotide cyclase"/>
    <property type="match status" value="1"/>
</dbReference>
<dbReference type="RefSeq" id="WP_009211280.1">
    <property type="nucleotide sequence ID" value="NZ_BBWP01000006.1"/>
</dbReference>
<gene>
    <name evidence="4" type="ORF">SI859A1_03469</name>
</gene>
<dbReference type="AlphaFoldDB" id="Q1YER4"/>
<dbReference type="Pfam" id="PF00211">
    <property type="entry name" value="Guanylate_cyc"/>
    <property type="match status" value="1"/>
</dbReference>
<dbReference type="InterPro" id="IPR041664">
    <property type="entry name" value="AAA_16"/>
</dbReference>
<dbReference type="GO" id="GO:0009190">
    <property type="term" value="P:cyclic nucleotide biosynthetic process"/>
    <property type="evidence" value="ECO:0007669"/>
    <property type="project" value="InterPro"/>
</dbReference>
<dbReference type="SUPFAM" id="SSF52540">
    <property type="entry name" value="P-loop containing nucleoside triphosphate hydrolases"/>
    <property type="match status" value="1"/>
</dbReference>
<comment type="caution">
    <text evidence="4">The sequence shown here is derived from an EMBL/GenBank/DDBJ whole genome shotgun (WGS) entry which is preliminary data.</text>
</comment>
<proteinExistence type="predicted"/>
<dbReference type="Gene3D" id="3.30.70.1230">
    <property type="entry name" value="Nucleotide cyclase"/>
    <property type="match status" value="1"/>
</dbReference>
<dbReference type="PANTHER" id="PTHR16305">
    <property type="entry name" value="TESTICULAR SOLUBLE ADENYLYL CYCLASE"/>
    <property type="match status" value="1"/>
</dbReference>
<dbReference type="PANTHER" id="PTHR16305:SF28">
    <property type="entry name" value="GUANYLATE CYCLASE DOMAIN-CONTAINING PROTEIN"/>
    <property type="match status" value="1"/>
</dbReference>
<dbReference type="PROSITE" id="PS50125">
    <property type="entry name" value="GUANYLATE_CYCLASE_2"/>
    <property type="match status" value="1"/>
</dbReference>
<keyword evidence="1" id="KW-0547">Nucleotide-binding</keyword>
<accession>Q1YER4</accession>
<dbReference type="InterPro" id="IPR027417">
    <property type="entry name" value="P-loop_NTPase"/>
</dbReference>
<dbReference type="OrthoDB" id="9785312at2"/>
<organism evidence="4 5">
    <name type="scientific">Aurantimonas manganoxydans (strain ATCC BAA-1229 / DSM 21871 / SI85-9A1)</name>
    <dbReference type="NCBI Taxonomy" id="287752"/>
    <lineage>
        <taxon>Bacteria</taxon>
        <taxon>Pseudomonadati</taxon>
        <taxon>Pseudomonadota</taxon>
        <taxon>Alphaproteobacteria</taxon>
        <taxon>Hyphomicrobiales</taxon>
        <taxon>Aurantimonadaceae</taxon>
        <taxon>Aurantimonas</taxon>
    </lineage>
</organism>
<dbReference type="GO" id="GO:0005524">
    <property type="term" value="F:ATP binding"/>
    <property type="evidence" value="ECO:0007669"/>
    <property type="project" value="UniProtKB-KW"/>
</dbReference>
<dbReference type="GO" id="GO:0004016">
    <property type="term" value="F:adenylate cyclase activity"/>
    <property type="evidence" value="ECO:0007669"/>
    <property type="project" value="TreeGrafter"/>
</dbReference>
<dbReference type="HOGENOM" id="CLU_004435_0_1_5"/>
<name>Q1YER4_AURMS</name>
<keyword evidence="5" id="KW-1185">Reference proteome</keyword>
<dbReference type="InterPro" id="IPR001054">
    <property type="entry name" value="A/G_cyclase"/>
</dbReference>
<protein>
    <submittedName>
        <fullName evidence="4">Possible adenylate/guanylate cyclase</fullName>
    </submittedName>
</protein>